<gene>
    <name evidence="2" type="ORF">APZ41_009675</name>
</gene>
<organism evidence="2 3">
    <name type="scientific">Roseomonas mucosa</name>
    <dbReference type="NCBI Taxonomy" id="207340"/>
    <lineage>
        <taxon>Bacteria</taxon>
        <taxon>Pseudomonadati</taxon>
        <taxon>Pseudomonadota</taxon>
        <taxon>Alphaproteobacteria</taxon>
        <taxon>Acetobacterales</taxon>
        <taxon>Roseomonadaceae</taxon>
        <taxon>Roseomonas</taxon>
    </lineage>
</organism>
<evidence type="ECO:0000259" key="1">
    <source>
        <dbReference type="Pfam" id="PF02514"/>
    </source>
</evidence>
<feature type="domain" description="CobN/magnesium chelatase" evidence="1">
    <location>
        <begin position="143"/>
        <end position="697"/>
    </location>
</feature>
<dbReference type="NCBIfam" id="NF008973">
    <property type="entry name" value="PRK12321.1"/>
    <property type="match status" value="1"/>
</dbReference>
<dbReference type="Pfam" id="PF02514">
    <property type="entry name" value="CobN-Mg_chel"/>
    <property type="match status" value="2"/>
</dbReference>
<dbReference type="PANTHER" id="PTHR44119">
    <property type="entry name" value="MAGNESIUM-CHELATASE SUBUNIT CHLH, CHLOROPLASTIC"/>
    <property type="match status" value="1"/>
</dbReference>
<accession>A0A1S8D4Y7</accession>
<dbReference type="RefSeq" id="WP_076970243.1">
    <property type="nucleotide sequence ID" value="NZ_LLWF02000025.1"/>
</dbReference>
<sequence length="1128" mass="119452">MHLLVRETRSLDEADAAVDLGQAPAELVLLSFSDGDLGAAATAWDAMPEPRPELRLASLGRLRHPLSVDLYLENTLAASRCVVARLLGGLDYWRYGAEELAALARREGIALALLPGDGRDDARLRALSTLPDAAWRWLDAGFAAGGPGNAGAALRFMAALARDPRAVPPPPPEALPAWGEHDLPGDAGGVEGPIAAITFYRSHLLAGDTAPVAALAGALAARGLRPRALFADSLKSPGTAQGIAATLRGWKPAVVLNLTGFSARRADRGNGAGSPLDAAGVPVLQLLLSSAPREVWAASTRGLSQSDLAMQVALPELDGRLLTTAVAHKAEETALPGLGFARILLRPDPGGIALAADRAAAWARLAATPRAGRRLGIVLSDYPGVGGQEGHAVGLDSFASLEAMLRLLRGEGYDLPAPPDAATLAEWLCRAAPGPILSLGRYRRLFAALPEAFRARVGAAWGDPEADPAVEDGGFRLRHLRLGPHLLAIQPDRGDPARRKASYHDPDLPPRHGFVAFHLWLREEERIHALLHLGTHGSLEWLPGKAAALSPDCAPVALAGGLPVIYPFIVNNPGEAAAAKRRLGAVTIGHLTPPLRAAGLHEEGAVLERLIDEYAAADGLDRRRTALLRREILDRAEGCGLLAESGVAREAPEEEALARLDAYLCDVKEMQIRDGLHVFGRDPAPERRALLLEALARSCPGVGAEALAARLDACALAEREALLAALDGRFVAPGPSGAPSRGRADVLPTGRNLFALDPRSVPTRSALVLAEKAAAELLRRHMQEQGEFLRHLVIDLWGSATLRTGGEELALALVLMGVRPAWDAESGRASGIEVLPLALLDRPRVDVTLRISGLFRDAFPAQIAIFDMAVRAVAAREEEAEWNPLAGSVRGLSGQELRRATARIFGAAPGGYGAGTEDLLARGGWDGKDDLARAYLAASGHAYGQDLDGRPDAEGFAARLAGAGAFLQVQDHAETDILDSPDRAAHAGGFAAAAGGLGASPRLYHADTSRPDAPKLRALEEEIARVVRGRAANPLWIAGQMRHGRRGAAEIARAAEALHGFAATLPARFDRPFDLLFEHTLGDGAVDHFLRDSNPEAREALRRRFAEALRRGLWRPRRNSVAALLEGA</sequence>
<dbReference type="AlphaFoldDB" id="A0A1S8D4Y7"/>
<dbReference type="CDD" id="cd10150">
    <property type="entry name" value="CobN_like"/>
    <property type="match status" value="1"/>
</dbReference>
<evidence type="ECO:0000313" key="3">
    <source>
        <dbReference type="Proteomes" id="UP000054844"/>
    </source>
</evidence>
<dbReference type="OrthoDB" id="9757976at2"/>
<keyword evidence="3" id="KW-1185">Reference proteome</keyword>
<dbReference type="InterPro" id="IPR003672">
    <property type="entry name" value="CobN/Mg_chltase"/>
</dbReference>
<dbReference type="Proteomes" id="UP000054844">
    <property type="component" value="Unassembled WGS sequence"/>
</dbReference>
<proteinExistence type="predicted"/>
<dbReference type="PANTHER" id="PTHR44119:SF4">
    <property type="entry name" value="AEROBIC COBALTOCHELATASE SUBUNIT COBN"/>
    <property type="match status" value="1"/>
</dbReference>
<reference evidence="2" key="1">
    <citation type="submission" date="2016-12" db="EMBL/GenBank/DDBJ databases">
        <title>Draft genome sequence of Roseomonas mucosa strain AU37, isolated from a peripheral intravenous catheter.</title>
        <authorList>
            <person name="Choudhury M.A."/>
            <person name="Sidjabat H.E."/>
            <person name="Wailan A.M."/>
            <person name="Zhang L."/>
            <person name="Marsh N.M."/>
            <person name="Rickard C.M."/>
            <person name="Davies M."/>
            <person name="Mcmillan D.J."/>
        </authorList>
    </citation>
    <scope>NUCLEOTIDE SEQUENCE [LARGE SCALE GENOMIC DNA]</scope>
    <source>
        <strain evidence="2">AU37</strain>
    </source>
</reference>
<name>A0A1S8D4Y7_9PROT</name>
<evidence type="ECO:0000313" key="2">
    <source>
        <dbReference type="EMBL" id="ONH83402.1"/>
    </source>
</evidence>
<protein>
    <submittedName>
        <fullName evidence="2">Cobaltochelatase subunit CobN</fullName>
    </submittedName>
</protein>
<feature type="domain" description="CobN/magnesium chelatase" evidence="1">
    <location>
        <begin position="705"/>
        <end position="1119"/>
    </location>
</feature>
<comment type="caution">
    <text evidence="2">The sequence shown here is derived from an EMBL/GenBank/DDBJ whole genome shotgun (WGS) entry which is preliminary data.</text>
</comment>
<dbReference type="STRING" id="207340.APZ41_009675"/>
<dbReference type="EMBL" id="LLWF02000025">
    <property type="protein sequence ID" value="ONH83402.1"/>
    <property type="molecule type" value="Genomic_DNA"/>
</dbReference>